<dbReference type="RefSeq" id="WP_203383949.1">
    <property type="nucleotide sequence ID" value="NZ_JAENHP010000038.1"/>
</dbReference>
<dbReference type="InterPro" id="IPR001647">
    <property type="entry name" value="HTH_TetR"/>
</dbReference>
<name>A0ABS2AUP8_9ACTN</name>
<keyword evidence="2 4" id="KW-0238">DNA-binding</keyword>
<sequence length="191" mass="20471">MPRSGKEARERLENAALTLFAARGFDAVTTAEIAALAGVTERTFFRHFPDKREVLFDGERRLTEWVTEALTSVPAGTAPWPTMRRVVDLLVPPLEANRADGDRLAAIAAATPAVQERAAAKEAHLIGLIADQLTARGAAPEEASLVARTGWGVLAHAIGSWRRAPGTRLQPHVDRAFDLLGGLVLGPQPSS</sequence>
<dbReference type="PROSITE" id="PS01081">
    <property type="entry name" value="HTH_TETR_1"/>
    <property type="match status" value="1"/>
</dbReference>
<evidence type="ECO:0000313" key="6">
    <source>
        <dbReference type="EMBL" id="MBM2623597.1"/>
    </source>
</evidence>
<gene>
    <name evidence="6" type="ORF">JIG36_49735</name>
</gene>
<dbReference type="PANTHER" id="PTHR30055">
    <property type="entry name" value="HTH-TYPE TRANSCRIPTIONAL REGULATOR RUTR"/>
    <property type="match status" value="1"/>
</dbReference>
<feature type="domain" description="HTH tetR-type" evidence="5">
    <location>
        <begin position="6"/>
        <end position="66"/>
    </location>
</feature>
<dbReference type="Gene3D" id="1.10.357.10">
    <property type="entry name" value="Tetracycline Repressor, domain 2"/>
    <property type="match status" value="1"/>
</dbReference>
<evidence type="ECO:0000256" key="3">
    <source>
        <dbReference type="ARBA" id="ARBA00023163"/>
    </source>
</evidence>
<protein>
    <submittedName>
        <fullName evidence="6">TetR/AcrR family transcriptional regulator</fullName>
    </submittedName>
</protein>
<reference evidence="6 7" key="1">
    <citation type="submission" date="2021-01" db="EMBL/GenBank/DDBJ databases">
        <title>Actinoplanes sp. nov. LDG1-06 isolated from lichen.</title>
        <authorList>
            <person name="Saeng-In P."/>
            <person name="Phongsopitanun W."/>
            <person name="Kanchanasin P."/>
            <person name="Yuki M."/>
            <person name="Kudo T."/>
            <person name="Ohkuma M."/>
            <person name="Tanasupawat S."/>
        </authorList>
    </citation>
    <scope>NUCLEOTIDE SEQUENCE [LARGE SCALE GENOMIC DNA]</scope>
    <source>
        <strain evidence="6 7">LDG1-06</strain>
    </source>
</reference>
<feature type="DNA-binding region" description="H-T-H motif" evidence="4">
    <location>
        <begin position="29"/>
        <end position="48"/>
    </location>
</feature>
<keyword evidence="7" id="KW-1185">Reference proteome</keyword>
<dbReference type="InterPro" id="IPR050109">
    <property type="entry name" value="HTH-type_TetR-like_transc_reg"/>
</dbReference>
<dbReference type="InterPro" id="IPR009057">
    <property type="entry name" value="Homeodomain-like_sf"/>
</dbReference>
<dbReference type="PANTHER" id="PTHR30055:SF238">
    <property type="entry name" value="MYCOFACTOCIN BIOSYNTHESIS TRANSCRIPTIONAL REGULATOR MFTR-RELATED"/>
    <property type="match status" value="1"/>
</dbReference>
<evidence type="ECO:0000256" key="1">
    <source>
        <dbReference type="ARBA" id="ARBA00023015"/>
    </source>
</evidence>
<accession>A0ABS2AUP8</accession>
<evidence type="ECO:0000259" key="5">
    <source>
        <dbReference type="PROSITE" id="PS50977"/>
    </source>
</evidence>
<keyword evidence="1" id="KW-0805">Transcription regulation</keyword>
<dbReference type="InterPro" id="IPR023772">
    <property type="entry name" value="DNA-bd_HTH_TetR-type_CS"/>
</dbReference>
<evidence type="ECO:0000313" key="7">
    <source>
        <dbReference type="Proteomes" id="UP000632138"/>
    </source>
</evidence>
<evidence type="ECO:0000256" key="2">
    <source>
        <dbReference type="ARBA" id="ARBA00023125"/>
    </source>
</evidence>
<dbReference type="PROSITE" id="PS50977">
    <property type="entry name" value="HTH_TETR_2"/>
    <property type="match status" value="1"/>
</dbReference>
<evidence type="ECO:0000256" key="4">
    <source>
        <dbReference type="PROSITE-ProRule" id="PRU00335"/>
    </source>
</evidence>
<dbReference type="PRINTS" id="PR00455">
    <property type="entry name" value="HTHTETR"/>
</dbReference>
<dbReference type="EMBL" id="JAENHP010000038">
    <property type="protein sequence ID" value="MBM2623597.1"/>
    <property type="molecule type" value="Genomic_DNA"/>
</dbReference>
<organism evidence="6 7">
    <name type="scientific">Paractinoplanes ovalisporus</name>
    <dbReference type="NCBI Taxonomy" id="2810368"/>
    <lineage>
        <taxon>Bacteria</taxon>
        <taxon>Bacillati</taxon>
        <taxon>Actinomycetota</taxon>
        <taxon>Actinomycetes</taxon>
        <taxon>Micromonosporales</taxon>
        <taxon>Micromonosporaceae</taxon>
        <taxon>Paractinoplanes</taxon>
    </lineage>
</organism>
<proteinExistence type="predicted"/>
<dbReference type="Pfam" id="PF00440">
    <property type="entry name" value="TetR_N"/>
    <property type="match status" value="1"/>
</dbReference>
<keyword evidence="3" id="KW-0804">Transcription</keyword>
<comment type="caution">
    <text evidence="6">The sequence shown here is derived from an EMBL/GenBank/DDBJ whole genome shotgun (WGS) entry which is preliminary data.</text>
</comment>
<dbReference type="SUPFAM" id="SSF46689">
    <property type="entry name" value="Homeodomain-like"/>
    <property type="match status" value="1"/>
</dbReference>
<dbReference type="Proteomes" id="UP000632138">
    <property type="component" value="Unassembled WGS sequence"/>
</dbReference>